<gene>
    <name evidence="1" type="ORF">F902_00022</name>
</gene>
<proteinExistence type="predicted"/>
<dbReference type="EMBL" id="APRN01000008">
    <property type="protein sequence ID" value="ENX64391.1"/>
    <property type="molecule type" value="Genomic_DNA"/>
</dbReference>
<keyword evidence="2" id="KW-1185">Reference proteome</keyword>
<reference evidence="1 2" key="1">
    <citation type="submission" date="2013-02" db="EMBL/GenBank/DDBJ databases">
        <title>The Genome Sequence of Acinetobacter sp. CIP 70.18.</title>
        <authorList>
            <consortium name="The Broad Institute Genome Sequencing Platform"/>
            <consortium name="The Broad Institute Genome Sequencing Center for Infectious Disease"/>
            <person name="Cerqueira G."/>
            <person name="Feldgarden M."/>
            <person name="Courvalin P."/>
            <person name="Perichon B."/>
            <person name="Grillot-Courvalin C."/>
            <person name="Clermont D."/>
            <person name="Rocha E."/>
            <person name="Yoon E.-J."/>
            <person name="Nemec A."/>
            <person name="Walker B."/>
            <person name="Young S.K."/>
            <person name="Zeng Q."/>
            <person name="Gargeya S."/>
            <person name="Fitzgerald M."/>
            <person name="Haas B."/>
            <person name="Abouelleil A."/>
            <person name="Alvarado L."/>
            <person name="Arachchi H.M."/>
            <person name="Berlin A.M."/>
            <person name="Chapman S.B."/>
            <person name="Dewar J."/>
            <person name="Goldberg J."/>
            <person name="Griggs A."/>
            <person name="Gujja S."/>
            <person name="Hansen M."/>
            <person name="Howarth C."/>
            <person name="Imamovic A."/>
            <person name="Larimer J."/>
            <person name="McCowan C."/>
            <person name="Murphy C."/>
            <person name="Neiman D."/>
            <person name="Pearson M."/>
            <person name="Priest M."/>
            <person name="Roberts A."/>
            <person name="Saif S."/>
            <person name="Shea T."/>
            <person name="Sisk P."/>
            <person name="Sykes S."/>
            <person name="Wortman J."/>
            <person name="Nusbaum C."/>
            <person name="Birren B."/>
        </authorList>
    </citation>
    <scope>NUCLEOTIDE SEQUENCE [LARGE SCALE GENOMIC DNA]</scope>
    <source>
        <strain evidence="1 2">CIP 70.18</strain>
    </source>
</reference>
<accession>N9TB83</accession>
<dbReference type="Proteomes" id="UP000013084">
    <property type="component" value="Unassembled WGS sequence"/>
</dbReference>
<dbReference type="RefSeq" id="WP_005207317.1">
    <property type="nucleotide sequence ID" value="NZ_KB850079.1"/>
</dbReference>
<organism evidence="1 2">
    <name type="scientific">Acinetobacter higginsii</name>
    <dbReference type="NCBI Taxonomy" id="70347"/>
    <lineage>
        <taxon>Bacteria</taxon>
        <taxon>Pseudomonadati</taxon>
        <taxon>Pseudomonadota</taxon>
        <taxon>Gammaproteobacteria</taxon>
        <taxon>Moraxellales</taxon>
        <taxon>Moraxellaceae</taxon>
        <taxon>Acinetobacter</taxon>
    </lineage>
</organism>
<dbReference type="AlphaFoldDB" id="N9TB83"/>
<dbReference type="HOGENOM" id="CLU_1648461_0_0_6"/>
<protein>
    <submittedName>
        <fullName evidence="1">Uncharacterized protein</fullName>
    </submittedName>
</protein>
<evidence type="ECO:0000313" key="2">
    <source>
        <dbReference type="Proteomes" id="UP000013084"/>
    </source>
</evidence>
<evidence type="ECO:0000313" key="1">
    <source>
        <dbReference type="EMBL" id="ENX64391.1"/>
    </source>
</evidence>
<comment type="caution">
    <text evidence="1">The sequence shown here is derived from an EMBL/GenBank/DDBJ whole genome shotgun (WGS) entry which is preliminary data.</text>
</comment>
<dbReference type="OrthoDB" id="7863006at2"/>
<name>N9TB83_9GAMM</name>
<sequence>MSTQKNQQNPVLFNDKSLKVEDFLENPLTNNRYFGYVDGIHDYPTGYIILKWGTHRHNHKGFGCIHIWKQHQACFRVKRLCTKIEEIPLLVNRILQPGTQIIESESYDPNNGKRLAVLRSSTGTIILEWRKGYYSIVTLHLGKTMAGVVVGSVRRLPNPI</sequence>